<name>A0ABS7C9E3_9BACL</name>
<dbReference type="Proteomes" id="UP001519887">
    <property type="component" value="Unassembled WGS sequence"/>
</dbReference>
<dbReference type="InterPro" id="IPR001119">
    <property type="entry name" value="SLH_dom"/>
</dbReference>
<feature type="domain" description="SLH" evidence="1">
    <location>
        <begin position="4"/>
        <end position="64"/>
    </location>
</feature>
<accession>A0ABS7C9E3</accession>
<gene>
    <name evidence="2" type="ORF">K0U00_26160</name>
</gene>
<organism evidence="2 3">
    <name type="scientific">Paenibacillus sepulcri</name>
    <dbReference type="NCBI Taxonomy" id="359917"/>
    <lineage>
        <taxon>Bacteria</taxon>
        <taxon>Bacillati</taxon>
        <taxon>Bacillota</taxon>
        <taxon>Bacilli</taxon>
        <taxon>Bacillales</taxon>
        <taxon>Paenibacillaceae</taxon>
        <taxon>Paenibacillus</taxon>
    </lineage>
</organism>
<evidence type="ECO:0000313" key="2">
    <source>
        <dbReference type="EMBL" id="MBW7457532.1"/>
    </source>
</evidence>
<keyword evidence="3" id="KW-1185">Reference proteome</keyword>
<evidence type="ECO:0000313" key="3">
    <source>
        <dbReference type="Proteomes" id="UP001519887"/>
    </source>
</evidence>
<evidence type="ECO:0000259" key="1">
    <source>
        <dbReference type="PROSITE" id="PS51272"/>
    </source>
</evidence>
<comment type="caution">
    <text evidence="2">The sequence shown here is derived from an EMBL/GenBank/DDBJ whole genome shotgun (WGS) entry which is preliminary data.</text>
</comment>
<reference evidence="2 3" key="1">
    <citation type="submission" date="2021-07" db="EMBL/GenBank/DDBJ databases">
        <title>Paenibacillus radiodurans sp. nov., isolated from the southeastern edge of Tengger Desert.</title>
        <authorList>
            <person name="Zhang G."/>
        </authorList>
    </citation>
    <scope>NUCLEOTIDE SEQUENCE [LARGE SCALE GENOMIC DNA]</scope>
    <source>
        <strain evidence="2 3">CCM 7311</strain>
    </source>
</reference>
<feature type="non-terminal residue" evidence="2">
    <location>
        <position position="1"/>
    </location>
</feature>
<proteinExistence type="predicted"/>
<protein>
    <submittedName>
        <fullName evidence="2">S-layer homology domain-containing protein</fullName>
    </submittedName>
</protein>
<sequence>DSTQSSFADDADIPNWAKGYIQSAVWHGVLVGREGKRFVPDARATRAEAAVALLRLWKTASTNG</sequence>
<dbReference type="EMBL" id="JAHZIK010000881">
    <property type="protein sequence ID" value="MBW7457532.1"/>
    <property type="molecule type" value="Genomic_DNA"/>
</dbReference>
<dbReference type="Pfam" id="PF00395">
    <property type="entry name" value="SLH"/>
    <property type="match status" value="1"/>
</dbReference>
<dbReference type="PROSITE" id="PS51272">
    <property type="entry name" value="SLH"/>
    <property type="match status" value="1"/>
</dbReference>